<evidence type="ECO:0000313" key="1">
    <source>
        <dbReference type="EMBL" id="SVA87647.1"/>
    </source>
</evidence>
<dbReference type="AlphaFoldDB" id="A0A381ZFX1"/>
<organism evidence="1">
    <name type="scientific">marine metagenome</name>
    <dbReference type="NCBI Taxonomy" id="408172"/>
    <lineage>
        <taxon>unclassified sequences</taxon>
        <taxon>metagenomes</taxon>
        <taxon>ecological metagenomes</taxon>
    </lineage>
</organism>
<gene>
    <name evidence="1" type="ORF">METZ01_LOCUS140501</name>
</gene>
<evidence type="ECO:0008006" key="2">
    <source>
        <dbReference type="Google" id="ProtNLM"/>
    </source>
</evidence>
<accession>A0A381ZFX1</accession>
<name>A0A381ZFX1_9ZZZZ</name>
<protein>
    <recommendedName>
        <fullName evidence="2">GP-PDE domain-containing protein</fullName>
    </recommendedName>
</protein>
<dbReference type="CDD" id="cd08584">
    <property type="entry name" value="PI-PLCc_GDPD_SF_unchar2"/>
    <property type="match status" value="1"/>
</dbReference>
<proteinExistence type="predicted"/>
<reference evidence="1" key="1">
    <citation type="submission" date="2018-05" db="EMBL/GenBank/DDBJ databases">
        <authorList>
            <person name="Lanie J.A."/>
            <person name="Ng W.-L."/>
            <person name="Kazmierczak K.M."/>
            <person name="Andrzejewski T.M."/>
            <person name="Davidsen T.M."/>
            <person name="Wayne K.J."/>
            <person name="Tettelin H."/>
            <person name="Glass J.I."/>
            <person name="Rusch D."/>
            <person name="Podicherti R."/>
            <person name="Tsui H.-C.T."/>
            <person name="Winkler M.E."/>
        </authorList>
    </citation>
    <scope>NUCLEOTIDE SEQUENCE</scope>
</reference>
<sequence length="195" mass="22661">MHTILHRINTIALLEKTPSNFGVEIDIRSNGKSLILHHDPFEQGELFEDWIRSYHHGTLILNVKEEGLESSLLKLMNQYKINDFFFLDQSFPFLRKTAVMGESRCAVRVSEYENIETVLSLSGMVDWVWVDCFTRFPLKKKEADQLKNAGFRLCLVSPELQGRKERAHVIEFRREVELLGIKGDAVCTKYADLWD</sequence>
<dbReference type="EMBL" id="UINC01021006">
    <property type="protein sequence ID" value="SVA87647.1"/>
    <property type="molecule type" value="Genomic_DNA"/>
</dbReference>